<name>A0A1H4KK89_9MICO</name>
<keyword evidence="1" id="KW-0812">Transmembrane</keyword>
<feature type="transmembrane region" description="Helical" evidence="1">
    <location>
        <begin position="68"/>
        <end position="93"/>
    </location>
</feature>
<dbReference type="Pfam" id="PF10990">
    <property type="entry name" value="DUF2809"/>
    <property type="match status" value="1"/>
</dbReference>
<reference evidence="2 3" key="1">
    <citation type="submission" date="2016-10" db="EMBL/GenBank/DDBJ databases">
        <authorList>
            <person name="de Groot N.N."/>
        </authorList>
    </citation>
    <scope>NUCLEOTIDE SEQUENCE [LARGE SCALE GENOMIC DNA]</scope>
    <source>
        <strain evidence="2 3">DSM 21799</strain>
    </source>
</reference>
<keyword evidence="3" id="KW-1185">Reference proteome</keyword>
<dbReference type="STRING" id="640635.SAMN04489806_1203"/>
<feature type="transmembrane region" description="Helical" evidence="1">
    <location>
        <begin position="37"/>
        <end position="56"/>
    </location>
</feature>
<gene>
    <name evidence="2" type="ORF">SAMN04489806_1203</name>
</gene>
<protein>
    <recommendedName>
        <fullName evidence="4">DUF2809 domain-containing protein</fullName>
    </recommendedName>
</protein>
<sequence length="107" mass="11125">MHALGSGPVADVVGDVLYAALIYLLVAALLPRAPQIVPAAVAIVWCVAIEFFQLTGLPEQWGLAFRPAMLVFGTVFSPVDIACYVAGIVGVALCDAAVAHVRRAHAA</sequence>
<keyword evidence="1" id="KW-0472">Membrane</keyword>
<dbReference type="EMBL" id="FNRY01000001">
    <property type="protein sequence ID" value="SEB58921.1"/>
    <property type="molecule type" value="Genomic_DNA"/>
</dbReference>
<feature type="transmembrane region" description="Helical" evidence="1">
    <location>
        <begin position="12"/>
        <end position="30"/>
    </location>
</feature>
<evidence type="ECO:0000256" key="1">
    <source>
        <dbReference type="SAM" id="Phobius"/>
    </source>
</evidence>
<evidence type="ECO:0008006" key="4">
    <source>
        <dbReference type="Google" id="ProtNLM"/>
    </source>
</evidence>
<organism evidence="2 3">
    <name type="scientific">Paramicrobacterium humi</name>
    <dbReference type="NCBI Taxonomy" id="640635"/>
    <lineage>
        <taxon>Bacteria</taxon>
        <taxon>Bacillati</taxon>
        <taxon>Actinomycetota</taxon>
        <taxon>Actinomycetes</taxon>
        <taxon>Micrococcales</taxon>
        <taxon>Microbacteriaceae</taxon>
        <taxon>Paramicrobacterium</taxon>
    </lineage>
</organism>
<dbReference type="AlphaFoldDB" id="A0A1H4KK89"/>
<dbReference type="InterPro" id="IPR021257">
    <property type="entry name" value="DUF2809"/>
</dbReference>
<evidence type="ECO:0000313" key="2">
    <source>
        <dbReference type="EMBL" id="SEB58921.1"/>
    </source>
</evidence>
<accession>A0A1H4KK89</accession>
<proteinExistence type="predicted"/>
<dbReference type="Proteomes" id="UP000199183">
    <property type="component" value="Unassembled WGS sequence"/>
</dbReference>
<evidence type="ECO:0000313" key="3">
    <source>
        <dbReference type="Proteomes" id="UP000199183"/>
    </source>
</evidence>
<keyword evidence="1" id="KW-1133">Transmembrane helix</keyword>